<dbReference type="GO" id="GO:0000428">
    <property type="term" value="C:DNA-directed RNA polymerase complex"/>
    <property type="evidence" value="ECO:0007669"/>
    <property type="project" value="UniProtKB-KW"/>
</dbReference>
<keyword evidence="3" id="KW-0240">DNA-directed RNA polymerase</keyword>
<evidence type="ECO:0000256" key="1">
    <source>
        <dbReference type="SAM" id="MobiDB-lite"/>
    </source>
</evidence>
<evidence type="ECO:0000313" key="3">
    <source>
        <dbReference type="EMBL" id="MDW0114062.1"/>
    </source>
</evidence>
<evidence type="ECO:0000313" key="4">
    <source>
        <dbReference type="Proteomes" id="UP001282284"/>
    </source>
</evidence>
<protein>
    <submittedName>
        <fullName evidence="3">DNA-directed RNA polymerase subunit beta</fullName>
    </submittedName>
</protein>
<accession>A0ABU4GCG3</accession>
<feature type="transmembrane region" description="Helical" evidence="2">
    <location>
        <begin position="56"/>
        <end position="82"/>
    </location>
</feature>
<feature type="compositionally biased region" description="Basic and acidic residues" evidence="1">
    <location>
        <begin position="1"/>
        <end position="22"/>
    </location>
</feature>
<organism evidence="3 4">
    <name type="scientific">Sporosarcina saromensis</name>
    <dbReference type="NCBI Taxonomy" id="359365"/>
    <lineage>
        <taxon>Bacteria</taxon>
        <taxon>Bacillati</taxon>
        <taxon>Bacillota</taxon>
        <taxon>Bacilli</taxon>
        <taxon>Bacillales</taxon>
        <taxon>Caryophanaceae</taxon>
        <taxon>Sporosarcina</taxon>
    </lineage>
</organism>
<name>A0ABU4GCG3_9BACL</name>
<keyword evidence="2" id="KW-1133">Transmembrane helix</keyword>
<proteinExistence type="predicted"/>
<reference evidence="3 4" key="1">
    <citation type="submission" date="2023-06" db="EMBL/GenBank/DDBJ databases">
        <title>Sporosarcina sp. nov., isolated from Korean traditional fermented seafood 'Jeotgal'.</title>
        <authorList>
            <person name="Yang A.I."/>
            <person name="Shin N.-R."/>
        </authorList>
    </citation>
    <scope>NUCLEOTIDE SEQUENCE [LARGE SCALE GENOMIC DNA]</scope>
    <source>
        <strain evidence="3 4">KCTC13119</strain>
    </source>
</reference>
<dbReference type="InterPro" id="IPR024596">
    <property type="entry name" value="RNApol_su_b/EpuA"/>
</dbReference>
<sequence length="108" mass="12362">MTDDKQKSPQLNRRDATEKEIVSSRSARSKQKKQKPVKEEQETKKIRWVQIRLLPIWLRIILVILILGVAAITGAMFGYGILGDGQPADVLKKETWMHIFDIMSGKES</sequence>
<keyword evidence="4" id="KW-1185">Reference proteome</keyword>
<dbReference type="EMBL" id="JAUBDI010000012">
    <property type="protein sequence ID" value="MDW0114062.1"/>
    <property type="molecule type" value="Genomic_DNA"/>
</dbReference>
<dbReference type="Proteomes" id="UP001282284">
    <property type="component" value="Unassembled WGS sequence"/>
</dbReference>
<dbReference type="RefSeq" id="WP_317944836.1">
    <property type="nucleotide sequence ID" value="NZ_JAUBDI010000012.1"/>
</dbReference>
<keyword evidence="2" id="KW-0812">Transmembrane</keyword>
<keyword evidence="3" id="KW-0804">Transcription</keyword>
<dbReference type="Pfam" id="PF11772">
    <property type="entry name" value="EpuA"/>
    <property type="match status" value="1"/>
</dbReference>
<keyword evidence="2" id="KW-0472">Membrane</keyword>
<feature type="region of interest" description="Disordered" evidence="1">
    <location>
        <begin position="1"/>
        <end position="43"/>
    </location>
</feature>
<evidence type="ECO:0000256" key="2">
    <source>
        <dbReference type="SAM" id="Phobius"/>
    </source>
</evidence>
<comment type="caution">
    <text evidence="3">The sequence shown here is derived from an EMBL/GenBank/DDBJ whole genome shotgun (WGS) entry which is preliminary data.</text>
</comment>
<gene>
    <name evidence="3" type="ORF">QT711_12770</name>
</gene>